<dbReference type="PANTHER" id="PTHR42648">
    <property type="entry name" value="TRANSPOSASE, PUTATIVE-RELATED"/>
    <property type="match status" value="1"/>
</dbReference>
<evidence type="ECO:0000259" key="6">
    <source>
        <dbReference type="Pfam" id="PF25597"/>
    </source>
</evidence>
<protein>
    <submittedName>
        <fullName evidence="7">Uncharacterized protein</fullName>
    </submittedName>
</protein>
<proteinExistence type="predicted"/>
<dbReference type="InterPro" id="IPR012337">
    <property type="entry name" value="RNaseH-like_sf"/>
</dbReference>
<comment type="caution">
    <text evidence="7">The sequence shown here is derived from an EMBL/GenBank/DDBJ whole genome shotgun (WGS) entry which is preliminary data.</text>
</comment>
<evidence type="ECO:0000313" key="7">
    <source>
        <dbReference type="EMBL" id="GEY04669.1"/>
    </source>
</evidence>
<dbReference type="SUPFAM" id="SSF53098">
    <property type="entry name" value="Ribonuclease H-like"/>
    <property type="match status" value="1"/>
</dbReference>
<dbReference type="GO" id="GO:0003676">
    <property type="term" value="F:nucleic acid binding"/>
    <property type="evidence" value="ECO:0007669"/>
    <property type="project" value="InterPro"/>
</dbReference>
<feature type="compositionally biased region" description="Basic and acidic residues" evidence="4">
    <location>
        <begin position="196"/>
        <end position="216"/>
    </location>
</feature>
<dbReference type="InterPro" id="IPR013103">
    <property type="entry name" value="RVT_2"/>
</dbReference>
<dbReference type="Pfam" id="PF25597">
    <property type="entry name" value="SH3_retrovirus"/>
    <property type="match status" value="1"/>
</dbReference>
<accession>A0A699HGE1</accession>
<dbReference type="Gene3D" id="3.30.420.10">
    <property type="entry name" value="Ribonuclease H-like superfamily/Ribonuclease H"/>
    <property type="match status" value="1"/>
</dbReference>
<sequence length="766" mass="88507">MNQFCEMKGRLRQFSVARTPQQNRFAKYKNRTPIEAFRTMLVDSKLPTNFWPELVNTTCYVQNRVLVVKPHNKTSYELFYGRTLALSFTKPFGCPVTILSTLDRIGKFDGKFDEGFFVGYSMNSKAFRVFNSRKKIVEENLHIRFSKNTLNVIGSVPDWLFDIDALTRTMNYEPIVAGTQSNGFTGTKACDNAGQARKEKEHVDEDLSKESECRDQEQDENVNNTNNVNAVSTNRVNVVSENISNELPFDHNMPFFEDISTFNFSSDHKDDAEEANMNKMDTTIQVSPVPTTRIHKDHPLDQVIRDLHSTTQTRNMSKNLEEHEFVTTIHQRTNHKDLQNYLFTCFLSQEEPKKDERGIVIRNKARLVAQEHTQEEGIDYDEVFASVARIKEIRLFLAYASFKDFVVYQMDVKSAFLYGKIEEEVYVCQPPGFEDLDFFDKVYKVEKALYELHQAPRSWFSKVKNASTPIETQKPLLKDEDSEEVDVHMYRSMISSLMYLTSLRPDIMFVVCAYYALIVNPTVYISCIEQFLTTAKAKPINREVKLQAIGDGKKILITESTVIRDLQLEDAEDKAVYEEMDDSLVRAATTASSLEAEQDNGVNTTKNDDDSLKLKELMELCTNLQNRVLDLETTKTTQALEIDSLKRRVKNLKKKQTSRTQKLKRLYKVGVTARVESSDDNKDLLTREKSQKEEEEANIALTESWDDVQAKINADYQLVERLQAKEQQELNDEEKPTLFMQVLEKRRKFFAAKRAEEKRNKPPIQA</sequence>
<dbReference type="InterPro" id="IPR036397">
    <property type="entry name" value="RNaseH_sf"/>
</dbReference>
<dbReference type="InterPro" id="IPR039537">
    <property type="entry name" value="Retrotran_Ty1/copia-like"/>
</dbReference>
<gene>
    <name evidence="7" type="ORF">Tci_376643</name>
</gene>
<evidence type="ECO:0000256" key="3">
    <source>
        <dbReference type="SAM" id="Coils"/>
    </source>
</evidence>
<reference evidence="7" key="1">
    <citation type="journal article" date="2019" name="Sci. Rep.">
        <title>Draft genome of Tanacetum cinerariifolium, the natural source of mosquito coil.</title>
        <authorList>
            <person name="Yamashiro T."/>
            <person name="Shiraishi A."/>
            <person name="Satake H."/>
            <person name="Nakayama K."/>
        </authorList>
    </citation>
    <scope>NUCLEOTIDE SEQUENCE</scope>
</reference>
<dbReference type="EMBL" id="BKCJ010147908">
    <property type="protein sequence ID" value="GEY04669.1"/>
    <property type="molecule type" value="Genomic_DNA"/>
</dbReference>
<evidence type="ECO:0000259" key="5">
    <source>
        <dbReference type="Pfam" id="PF07727"/>
    </source>
</evidence>
<evidence type="ECO:0000256" key="2">
    <source>
        <dbReference type="ARBA" id="ARBA00022801"/>
    </source>
</evidence>
<evidence type="ECO:0000256" key="4">
    <source>
        <dbReference type="SAM" id="MobiDB-lite"/>
    </source>
</evidence>
<dbReference type="Pfam" id="PF07727">
    <property type="entry name" value="RVT_2"/>
    <property type="match status" value="1"/>
</dbReference>
<dbReference type="GO" id="GO:0016787">
    <property type="term" value="F:hydrolase activity"/>
    <property type="evidence" value="ECO:0007669"/>
    <property type="project" value="UniProtKB-KW"/>
</dbReference>
<keyword evidence="1" id="KW-0479">Metal-binding</keyword>
<dbReference type="AlphaFoldDB" id="A0A699HGE1"/>
<feature type="domain" description="Reverse transcriptase Ty1/copia-type" evidence="5">
    <location>
        <begin position="353"/>
        <end position="465"/>
    </location>
</feature>
<dbReference type="PANTHER" id="PTHR42648:SF32">
    <property type="entry name" value="RIBONUCLEASE H-LIKE DOMAIN, GAG-PRE-INTEGRASE DOMAIN PROTEIN-RELATED"/>
    <property type="match status" value="1"/>
</dbReference>
<name>A0A699HGE1_TANCI</name>
<feature type="coiled-coil region" evidence="3">
    <location>
        <begin position="614"/>
        <end position="695"/>
    </location>
</feature>
<keyword evidence="2" id="KW-0378">Hydrolase</keyword>
<feature type="domain" description="Retroviral polymerase SH3-like" evidence="6">
    <location>
        <begin position="96"/>
        <end position="148"/>
    </location>
</feature>
<dbReference type="InterPro" id="IPR057670">
    <property type="entry name" value="SH3_retrovirus"/>
</dbReference>
<feature type="region of interest" description="Disordered" evidence="4">
    <location>
        <begin position="195"/>
        <end position="226"/>
    </location>
</feature>
<evidence type="ECO:0000256" key="1">
    <source>
        <dbReference type="ARBA" id="ARBA00022723"/>
    </source>
</evidence>
<organism evidence="7">
    <name type="scientific">Tanacetum cinerariifolium</name>
    <name type="common">Dalmatian daisy</name>
    <name type="synonym">Chrysanthemum cinerariifolium</name>
    <dbReference type="NCBI Taxonomy" id="118510"/>
    <lineage>
        <taxon>Eukaryota</taxon>
        <taxon>Viridiplantae</taxon>
        <taxon>Streptophyta</taxon>
        <taxon>Embryophyta</taxon>
        <taxon>Tracheophyta</taxon>
        <taxon>Spermatophyta</taxon>
        <taxon>Magnoliopsida</taxon>
        <taxon>eudicotyledons</taxon>
        <taxon>Gunneridae</taxon>
        <taxon>Pentapetalae</taxon>
        <taxon>asterids</taxon>
        <taxon>campanulids</taxon>
        <taxon>Asterales</taxon>
        <taxon>Asteraceae</taxon>
        <taxon>Asteroideae</taxon>
        <taxon>Anthemideae</taxon>
        <taxon>Anthemidinae</taxon>
        <taxon>Tanacetum</taxon>
    </lineage>
</organism>
<dbReference type="GO" id="GO:0046872">
    <property type="term" value="F:metal ion binding"/>
    <property type="evidence" value="ECO:0007669"/>
    <property type="project" value="UniProtKB-KW"/>
</dbReference>
<keyword evidence="3" id="KW-0175">Coiled coil</keyword>